<dbReference type="InterPro" id="IPR011006">
    <property type="entry name" value="CheY-like_superfamily"/>
</dbReference>
<evidence type="ECO:0000313" key="9">
    <source>
        <dbReference type="EMBL" id="MBM2354440.1"/>
    </source>
</evidence>
<dbReference type="SUPFAM" id="SSF47384">
    <property type="entry name" value="Homodimeric domain of signal transducing histidine kinase"/>
    <property type="match status" value="1"/>
</dbReference>
<organism evidence="9 10">
    <name type="scientific">Pseudosulfitobacter pseudonitzschiae</name>
    <dbReference type="NCBI Taxonomy" id="1402135"/>
    <lineage>
        <taxon>Bacteria</taxon>
        <taxon>Pseudomonadati</taxon>
        <taxon>Pseudomonadota</taxon>
        <taxon>Alphaproteobacteria</taxon>
        <taxon>Rhodobacterales</taxon>
        <taxon>Roseobacteraceae</taxon>
        <taxon>Pseudosulfitobacter</taxon>
    </lineage>
</organism>
<dbReference type="PANTHER" id="PTHR43065">
    <property type="entry name" value="SENSOR HISTIDINE KINASE"/>
    <property type="match status" value="1"/>
</dbReference>
<dbReference type="InterPro" id="IPR035965">
    <property type="entry name" value="PAS-like_dom_sf"/>
</dbReference>
<evidence type="ECO:0000256" key="2">
    <source>
        <dbReference type="ARBA" id="ARBA00012438"/>
    </source>
</evidence>
<name>A0A9Q2NLL3_9RHOB</name>
<keyword evidence="5" id="KW-0812">Transmembrane</keyword>
<comment type="caution">
    <text evidence="9">The sequence shown here is derived from an EMBL/GenBank/DDBJ whole genome shotgun (WGS) entry which is preliminary data.</text>
</comment>
<dbReference type="PROSITE" id="PS50109">
    <property type="entry name" value="HIS_KIN"/>
    <property type="match status" value="1"/>
</dbReference>
<dbReference type="Gene3D" id="1.10.287.130">
    <property type="match status" value="1"/>
</dbReference>
<dbReference type="Pfam" id="PF00072">
    <property type="entry name" value="Response_reg"/>
    <property type="match status" value="1"/>
</dbReference>
<dbReference type="InterPro" id="IPR036890">
    <property type="entry name" value="HATPase_C_sf"/>
</dbReference>
<dbReference type="SUPFAM" id="SSF55874">
    <property type="entry name" value="ATPase domain of HSP90 chaperone/DNA topoisomerase II/histidine kinase"/>
    <property type="match status" value="1"/>
</dbReference>
<dbReference type="CDD" id="cd00130">
    <property type="entry name" value="PAS"/>
    <property type="match status" value="1"/>
</dbReference>
<dbReference type="Gene3D" id="3.40.50.2300">
    <property type="match status" value="1"/>
</dbReference>
<dbReference type="PANTHER" id="PTHR43065:SF49">
    <property type="entry name" value="HISTIDINE KINASE"/>
    <property type="match status" value="1"/>
</dbReference>
<feature type="domain" description="Histidine kinase" evidence="6">
    <location>
        <begin position="336"/>
        <end position="558"/>
    </location>
</feature>
<dbReference type="Pfam" id="PF00512">
    <property type="entry name" value="HisKA"/>
    <property type="match status" value="1"/>
</dbReference>
<comment type="catalytic activity">
    <reaction evidence="1">
        <text>ATP + protein L-histidine = ADP + protein N-phospho-L-histidine.</text>
        <dbReference type="EC" id="2.7.13.3"/>
    </reaction>
</comment>
<reference evidence="9" key="1">
    <citation type="submission" date="2021-01" db="EMBL/GenBank/DDBJ databases">
        <title>Diatom-associated Roseobacters Show Island Model of Population Structure.</title>
        <authorList>
            <person name="Qu L."/>
            <person name="Feng X."/>
            <person name="Chen Y."/>
            <person name="Li L."/>
            <person name="Wang X."/>
            <person name="Hu Z."/>
            <person name="Wang H."/>
            <person name="Luo H."/>
        </authorList>
    </citation>
    <scope>NUCLEOTIDE SEQUENCE</scope>
    <source>
        <strain evidence="9">SM26-45</strain>
    </source>
</reference>
<accession>A0A9Q2NLL3</accession>
<dbReference type="Gene3D" id="3.30.565.10">
    <property type="entry name" value="Histidine kinase-like ATPase, C-terminal domain"/>
    <property type="match status" value="1"/>
</dbReference>
<dbReference type="Pfam" id="PF02518">
    <property type="entry name" value="HATPase_c"/>
    <property type="match status" value="1"/>
</dbReference>
<evidence type="ECO:0000256" key="1">
    <source>
        <dbReference type="ARBA" id="ARBA00000085"/>
    </source>
</evidence>
<evidence type="ECO:0000259" key="7">
    <source>
        <dbReference type="PROSITE" id="PS50110"/>
    </source>
</evidence>
<proteinExistence type="predicted"/>
<dbReference type="PROSITE" id="PS50110">
    <property type="entry name" value="RESPONSE_REGULATORY"/>
    <property type="match status" value="1"/>
</dbReference>
<protein>
    <recommendedName>
        <fullName evidence="2">histidine kinase</fullName>
        <ecNumber evidence="2">2.7.13.3</ecNumber>
    </recommendedName>
</protein>
<dbReference type="InterPro" id="IPR000700">
    <property type="entry name" value="PAS-assoc_C"/>
</dbReference>
<dbReference type="RefSeq" id="WP_231033457.1">
    <property type="nucleotide sequence ID" value="NZ_JAJNGX010000004.1"/>
</dbReference>
<dbReference type="EMBL" id="JAFBWN010000004">
    <property type="protein sequence ID" value="MBM2354440.1"/>
    <property type="molecule type" value="Genomic_DNA"/>
</dbReference>
<dbReference type="AlphaFoldDB" id="A0A9Q2NLL3"/>
<evidence type="ECO:0000256" key="3">
    <source>
        <dbReference type="ARBA" id="ARBA00022553"/>
    </source>
</evidence>
<evidence type="ECO:0000256" key="5">
    <source>
        <dbReference type="SAM" id="Phobius"/>
    </source>
</evidence>
<sequence>MASHPDARRIDILASIGSTRIAHQIQDPALVQSTLEELVASDGLIGAHVTYTSGQDIAVGEIGGDGDPVTASVPFGSGMNGTAEPLGKLTLYGPAQPDGDQSLLLPLLIVLGILACLLTGCLAFYALLNRSVLRPLGELAQGLKATDPSRHDLAIRFSESAQTHMTDPLREITASLETIGRRLSNSDPTPDQKQHHLVRTVAIAQLGYATLDIEKNRFISCDATFATLLDRKVDDVLEANTIETLRSDLILDFDETESSARFEALSRGKSVDETYRIIRHNGEIRYIRVLMNPVPRPGQGPQIVELVGQDVTEQRLAELRANQADRISTIGNLTGGVAHDFNNLLAIISGNIELAALAHAPKERLEYIDNALAAVARGAALTQQLLAFARNQPLSPKIIGARKLVTNMLPAIRAALGPRIQIVEPDGPDNWMINADAAKLEACLMNIVGNAADAMPQGGTLTISLTNRDIDSFQSRQMPGAEPGEYVCIELADTGTGMSRAVAAKAFDPFFTTKNVGKGTGMGLSMVLGFAQQSGGFTSLHTVQGRGTAVRVFLPRANSTSVPDTSDAVATEATSDLLKGCHVLLVEDEDQLRLLYATKLESFGCKVTQASTGEKTMELARTMDPPDIILSDIILPGAMNGIDTADALVKYFPDATVVFISGFSQNAAVHNGMLAMGRILLQKPFTRAKLAATLFDAISQRATHGKMPKGPNE</sequence>
<evidence type="ECO:0000259" key="8">
    <source>
        <dbReference type="PROSITE" id="PS50113"/>
    </source>
</evidence>
<feature type="domain" description="PAC" evidence="8">
    <location>
        <begin position="271"/>
        <end position="323"/>
    </location>
</feature>
<keyword evidence="5" id="KW-1133">Transmembrane helix</keyword>
<dbReference type="Gene3D" id="3.30.450.20">
    <property type="entry name" value="PAS domain"/>
    <property type="match status" value="1"/>
</dbReference>
<dbReference type="InterPro" id="IPR003661">
    <property type="entry name" value="HisK_dim/P_dom"/>
</dbReference>
<evidence type="ECO:0000259" key="6">
    <source>
        <dbReference type="PROSITE" id="PS50109"/>
    </source>
</evidence>
<dbReference type="Proteomes" id="UP000809337">
    <property type="component" value="Unassembled WGS sequence"/>
</dbReference>
<dbReference type="SUPFAM" id="SSF52172">
    <property type="entry name" value="CheY-like"/>
    <property type="match status" value="1"/>
</dbReference>
<dbReference type="SMART" id="SM00388">
    <property type="entry name" value="HisKA"/>
    <property type="match status" value="1"/>
</dbReference>
<dbReference type="SUPFAM" id="SSF55785">
    <property type="entry name" value="PYP-like sensor domain (PAS domain)"/>
    <property type="match status" value="1"/>
</dbReference>
<evidence type="ECO:0000313" key="10">
    <source>
        <dbReference type="Proteomes" id="UP000809337"/>
    </source>
</evidence>
<dbReference type="InterPro" id="IPR036097">
    <property type="entry name" value="HisK_dim/P_sf"/>
</dbReference>
<dbReference type="PRINTS" id="PR00344">
    <property type="entry name" value="BCTRLSENSOR"/>
</dbReference>
<dbReference type="SMART" id="SM00387">
    <property type="entry name" value="HATPase_c"/>
    <property type="match status" value="1"/>
</dbReference>
<evidence type="ECO:0000256" key="4">
    <source>
        <dbReference type="PROSITE-ProRule" id="PRU00169"/>
    </source>
</evidence>
<dbReference type="EC" id="2.7.13.3" evidence="2"/>
<dbReference type="InterPro" id="IPR005467">
    <property type="entry name" value="His_kinase_dom"/>
</dbReference>
<dbReference type="CDD" id="cd00082">
    <property type="entry name" value="HisKA"/>
    <property type="match status" value="1"/>
</dbReference>
<dbReference type="InterPro" id="IPR000014">
    <property type="entry name" value="PAS"/>
</dbReference>
<dbReference type="InterPro" id="IPR003594">
    <property type="entry name" value="HATPase_dom"/>
</dbReference>
<dbReference type="InterPro" id="IPR004358">
    <property type="entry name" value="Sig_transdc_His_kin-like_C"/>
</dbReference>
<feature type="domain" description="Response regulatory" evidence="7">
    <location>
        <begin position="582"/>
        <end position="698"/>
    </location>
</feature>
<feature type="transmembrane region" description="Helical" evidence="5">
    <location>
        <begin position="103"/>
        <end position="128"/>
    </location>
</feature>
<dbReference type="SMART" id="SM00448">
    <property type="entry name" value="REC"/>
    <property type="match status" value="1"/>
</dbReference>
<dbReference type="GO" id="GO:0000155">
    <property type="term" value="F:phosphorelay sensor kinase activity"/>
    <property type="evidence" value="ECO:0007669"/>
    <property type="project" value="InterPro"/>
</dbReference>
<feature type="modified residue" description="4-aspartylphosphate" evidence="4">
    <location>
        <position position="632"/>
    </location>
</feature>
<keyword evidence="3 4" id="KW-0597">Phosphoprotein</keyword>
<dbReference type="PROSITE" id="PS50113">
    <property type="entry name" value="PAC"/>
    <property type="match status" value="1"/>
</dbReference>
<keyword evidence="5" id="KW-0472">Membrane</keyword>
<gene>
    <name evidence="9" type="ORF">JQX14_07815</name>
</gene>
<dbReference type="InterPro" id="IPR001789">
    <property type="entry name" value="Sig_transdc_resp-reg_receiver"/>
</dbReference>